<accession>A0A1F4SUZ7</accession>
<dbReference type="GO" id="GO:0051082">
    <property type="term" value="F:unfolded protein binding"/>
    <property type="evidence" value="ECO:0007669"/>
    <property type="project" value="TreeGrafter"/>
</dbReference>
<comment type="subunit">
    <text evidence="3">Heptamer of 7 subunits arranged in a ring. Interacts with the chaperonin GroEL.</text>
</comment>
<dbReference type="GO" id="GO:0051087">
    <property type="term" value="F:protein-folding chaperone binding"/>
    <property type="evidence" value="ECO:0007669"/>
    <property type="project" value="TreeGrafter"/>
</dbReference>
<evidence type="ECO:0000256" key="3">
    <source>
        <dbReference type="HAMAP-Rule" id="MF_00580"/>
    </source>
</evidence>
<dbReference type="InterPro" id="IPR018369">
    <property type="entry name" value="Chaprnonin_Cpn10_CS"/>
</dbReference>
<feature type="region of interest" description="Disordered" evidence="5">
    <location>
        <begin position="1"/>
        <end position="26"/>
    </location>
</feature>
<evidence type="ECO:0000256" key="5">
    <source>
        <dbReference type="SAM" id="MobiDB-lite"/>
    </source>
</evidence>
<dbReference type="GO" id="GO:0005737">
    <property type="term" value="C:cytoplasm"/>
    <property type="evidence" value="ECO:0007669"/>
    <property type="project" value="UniProtKB-SubCell"/>
</dbReference>
<dbReference type="NCBIfam" id="NF001531">
    <property type="entry name" value="PRK00364.2-2"/>
    <property type="match status" value="1"/>
</dbReference>
<dbReference type="InterPro" id="IPR020818">
    <property type="entry name" value="Chaperonin_GroES"/>
</dbReference>
<keyword evidence="2 3" id="KW-0143">Chaperone</keyword>
<dbReference type="Gene3D" id="2.30.33.40">
    <property type="entry name" value="GroES chaperonin"/>
    <property type="match status" value="1"/>
</dbReference>
<dbReference type="SUPFAM" id="SSF50129">
    <property type="entry name" value="GroES-like"/>
    <property type="match status" value="1"/>
</dbReference>
<dbReference type="InterPro" id="IPR011032">
    <property type="entry name" value="GroES-like_sf"/>
</dbReference>
<dbReference type="HAMAP" id="MF_00580">
    <property type="entry name" value="CH10"/>
    <property type="match status" value="1"/>
</dbReference>
<keyword evidence="3" id="KW-0963">Cytoplasm</keyword>
<evidence type="ECO:0000256" key="2">
    <source>
        <dbReference type="ARBA" id="ARBA00023186"/>
    </source>
</evidence>
<dbReference type="NCBIfam" id="NF001533">
    <property type="entry name" value="PRK00364.2-4"/>
    <property type="match status" value="1"/>
</dbReference>
<dbReference type="GO" id="GO:0005524">
    <property type="term" value="F:ATP binding"/>
    <property type="evidence" value="ECO:0007669"/>
    <property type="project" value="InterPro"/>
</dbReference>
<organism evidence="6 7">
    <name type="scientific">candidate division WOR-1 bacterium RIFOXYB2_FULL_37_13</name>
    <dbReference type="NCBI Taxonomy" id="1802579"/>
    <lineage>
        <taxon>Bacteria</taxon>
        <taxon>Bacillati</taxon>
        <taxon>Saganbacteria</taxon>
    </lineage>
</organism>
<dbReference type="NCBIfam" id="NF001530">
    <property type="entry name" value="PRK00364.1-6"/>
    <property type="match status" value="1"/>
</dbReference>
<proteinExistence type="inferred from homology"/>
<dbReference type="GO" id="GO:0046872">
    <property type="term" value="F:metal ion binding"/>
    <property type="evidence" value="ECO:0007669"/>
    <property type="project" value="TreeGrafter"/>
</dbReference>
<name>A0A1F4SUZ7_UNCSA</name>
<dbReference type="NCBIfam" id="NF001527">
    <property type="entry name" value="PRK00364.1-2"/>
    <property type="match status" value="1"/>
</dbReference>
<feature type="compositionally biased region" description="Basic and acidic residues" evidence="5">
    <location>
        <begin position="13"/>
        <end position="25"/>
    </location>
</feature>
<evidence type="ECO:0000313" key="6">
    <source>
        <dbReference type="EMBL" id="OGC24187.1"/>
    </source>
</evidence>
<dbReference type="STRING" id="1802579.A2310_06545"/>
<dbReference type="Pfam" id="PF00166">
    <property type="entry name" value="Cpn10"/>
    <property type="match status" value="1"/>
</dbReference>
<dbReference type="EMBL" id="MEUB01000011">
    <property type="protein sequence ID" value="OGC24187.1"/>
    <property type="molecule type" value="Genomic_DNA"/>
</dbReference>
<dbReference type="CDD" id="cd00320">
    <property type="entry name" value="cpn10"/>
    <property type="match status" value="1"/>
</dbReference>
<reference evidence="6 7" key="1">
    <citation type="journal article" date="2016" name="Nat. Commun.">
        <title>Thousands of microbial genomes shed light on interconnected biogeochemical processes in an aquifer system.</title>
        <authorList>
            <person name="Anantharaman K."/>
            <person name="Brown C.T."/>
            <person name="Hug L.A."/>
            <person name="Sharon I."/>
            <person name="Castelle C.J."/>
            <person name="Probst A.J."/>
            <person name="Thomas B.C."/>
            <person name="Singh A."/>
            <person name="Wilkins M.J."/>
            <person name="Karaoz U."/>
            <person name="Brodie E.L."/>
            <person name="Williams K.H."/>
            <person name="Hubbard S.S."/>
            <person name="Banfield J.F."/>
        </authorList>
    </citation>
    <scope>NUCLEOTIDE SEQUENCE [LARGE SCALE GENOMIC DNA]</scope>
</reference>
<evidence type="ECO:0000313" key="7">
    <source>
        <dbReference type="Proteomes" id="UP000178417"/>
    </source>
</evidence>
<dbReference type="GO" id="GO:0044183">
    <property type="term" value="F:protein folding chaperone"/>
    <property type="evidence" value="ECO:0007669"/>
    <property type="project" value="InterPro"/>
</dbReference>
<dbReference type="PANTHER" id="PTHR10772:SF58">
    <property type="entry name" value="CO-CHAPERONIN GROES"/>
    <property type="match status" value="1"/>
</dbReference>
<dbReference type="SMART" id="SM00883">
    <property type="entry name" value="Cpn10"/>
    <property type="match status" value="1"/>
</dbReference>
<gene>
    <name evidence="3" type="primary">groES</name>
    <name evidence="3" type="synonym">groS</name>
    <name evidence="6" type="ORF">A2310_06545</name>
</gene>
<evidence type="ECO:0000256" key="4">
    <source>
        <dbReference type="RuleBase" id="RU000535"/>
    </source>
</evidence>
<dbReference type="AlphaFoldDB" id="A0A1F4SUZ7"/>
<dbReference type="PRINTS" id="PR00297">
    <property type="entry name" value="CHAPERONIN10"/>
</dbReference>
<comment type="similarity">
    <text evidence="1 3 4">Belongs to the GroES chaperonin family.</text>
</comment>
<dbReference type="PANTHER" id="PTHR10772">
    <property type="entry name" value="10 KDA HEAT SHOCK PROTEIN"/>
    <property type="match status" value="1"/>
</dbReference>
<comment type="subcellular location">
    <subcellularLocation>
        <location evidence="3">Cytoplasm</location>
    </subcellularLocation>
</comment>
<sequence length="98" mass="10576">MASKKLTPLGDRVVVKPEPQEEKTRSGIVLPDSAKEKPSEGTIVAVGTGRVLDNGQKVPVEVKVGDKVIYSKYGGTEVKLEGDEYIILQERDILAVKG</sequence>
<dbReference type="PROSITE" id="PS00681">
    <property type="entry name" value="CHAPERONINS_CPN10"/>
    <property type="match status" value="1"/>
</dbReference>
<dbReference type="InterPro" id="IPR037124">
    <property type="entry name" value="Chaperonin_GroES_sf"/>
</dbReference>
<evidence type="ECO:0000256" key="1">
    <source>
        <dbReference type="ARBA" id="ARBA00006975"/>
    </source>
</evidence>
<dbReference type="NCBIfam" id="NF001534">
    <property type="entry name" value="PRK00364.2-5"/>
    <property type="match status" value="1"/>
</dbReference>
<dbReference type="Proteomes" id="UP000178417">
    <property type="component" value="Unassembled WGS sequence"/>
</dbReference>
<dbReference type="FunFam" id="2.30.33.40:FF:000001">
    <property type="entry name" value="10 kDa chaperonin"/>
    <property type="match status" value="1"/>
</dbReference>
<protein>
    <recommendedName>
        <fullName evidence="3">Co-chaperonin GroES</fullName>
    </recommendedName>
    <alternativeName>
        <fullName evidence="3">10 kDa chaperonin</fullName>
    </alternativeName>
    <alternativeName>
        <fullName evidence="3">Chaperonin-10</fullName>
        <shortName evidence="3">Cpn10</shortName>
    </alternativeName>
</protein>
<comment type="caution">
    <text evidence="6">The sequence shown here is derived from an EMBL/GenBank/DDBJ whole genome shotgun (WGS) entry which is preliminary data.</text>
</comment>
<comment type="function">
    <text evidence="3 4">Together with the chaperonin GroEL, plays an essential role in assisting protein folding. The GroEL-GroES system forms a nano-cage that allows encapsulation of the non-native substrate proteins and provides a physical environment optimized to promote and accelerate protein folding. GroES binds to the apical surface of the GroEL ring, thereby capping the opening of the GroEL channel.</text>
</comment>